<dbReference type="Pfam" id="PF07690">
    <property type="entry name" value="MFS_1"/>
    <property type="match status" value="1"/>
</dbReference>
<evidence type="ECO:0000256" key="1">
    <source>
        <dbReference type="ARBA" id="ARBA00004141"/>
    </source>
</evidence>
<dbReference type="InterPro" id="IPR036259">
    <property type="entry name" value="MFS_trans_sf"/>
</dbReference>
<organism evidence="7 8">
    <name type="scientific">Chilo suppressalis</name>
    <name type="common">Asiatic rice borer moth</name>
    <dbReference type="NCBI Taxonomy" id="168631"/>
    <lineage>
        <taxon>Eukaryota</taxon>
        <taxon>Metazoa</taxon>
        <taxon>Ecdysozoa</taxon>
        <taxon>Arthropoda</taxon>
        <taxon>Hexapoda</taxon>
        <taxon>Insecta</taxon>
        <taxon>Pterygota</taxon>
        <taxon>Neoptera</taxon>
        <taxon>Endopterygota</taxon>
        <taxon>Lepidoptera</taxon>
        <taxon>Glossata</taxon>
        <taxon>Ditrysia</taxon>
        <taxon>Pyraloidea</taxon>
        <taxon>Crambidae</taxon>
        <taxon>Crambinae</taxon>
        <taxon>Chilo</taxon>
    </lineage>
</organism>
<proteinExistence type="predicted"/>
<dbReference type="PANTHER" id="PTHR11662:SF280">
    <property type="entry name" value="FI21844P1-RELATED"/>
    <property type="match status" value="1"/>
</dbReference>
<feature type="transmembrane region" description="Helical" evidence="6">
    <location>
        <begin position="156"/>
        <end position="175"/>
    </location>
</feature>
<accession>A0ABN8AX94</accession>
<feature type="transmembrane region" description="Helical" evidence="6">
    <location>
        <begin position="412"/>
        <end position="433"/>
    </location>
</feature>
<evidence type="ECO:0000256" key="4">
    <source>
        <dbReference type="ARBA" id="ARBA00023136"/>
    </source>
</evidence>
<dbReference type="EMBL" id="OU963904">
    <property type="protein sequence ID" value="CAH0398536.1"/>
    <property type="molecule type" value="Genomic_DNA"/>
</dbReference>
<feature type="region of interest" description="Disordered" evidence="5">
    <location>
        <begin position="87"/>
        <end position="106"/>
    </location>
</feature>
<sequence length="544" mass="60605">MAQDKVEYSSVGETDKFEDLKCAQNIPKGFGVRHLQVLLLFISLSVGYAVRAQLSVSMVAMTTQNLESIEFSHINIRNNRSLVVYKNEENSTDSNSSDKTTNLRRNRKTGTRSWTVYRTYSWDKPTQEMILFSFFVGYTSMMLPMGIISQRYGGKIPILIALAVNGVLSILSPWVPLFAGWMGMCVCRLLQGMTQAAYYPSIHTILGKWAPLSERGRLTTYVYTGSQFGTVAIFQVSGLFAGTPSLGWPATFWLCGILSLLCFALYYWLGSAAPHSYRGITKEELHHIMGDGSADVKKRKTPWKHILTSTAVCGLVVSHAGSVVGHLLMLIQTPTYMSKVLKVDIRQNGVYSSLPYIAMYILAITFGHISDKLHAKKLMSIVNIRRTANTIGMMVSGIFMIAFAFVTNTTLAVILLILCIGLHSGVHVGFHINQLDLAPNFAGPIMALGNMVANLVSLLVPVLVSNIVGNDVTNQHRWQILFIVVASFQILTNTIFVIFVKGKVQQWNFYGADETEKEEDLCVLKENNRLFDQEPQPIDKKQQT</sequence>
<feature type="transmembrane region" description="Helical" evidence="6">
    <location>
        <begin position="220"/>
        <end position="240"/>
    </location>
</feature>
<keyword evidence="4 6" id="KW-0472">Membrane</keyword>
<evidence type="ECO:0000256" key="3">
    <source>
        <dbReference type="ARBA" id="ARBA00022989"/>
    </source>
</evidence>
<gene>
    <name evidence="7" type="ORF">CHILSU_LOCUS1659</name>
</gene>
<keyword evidence="3 6" id="KW-1133">Transmembrane helix</keyword>
<reference evidence="7" key="1">
    <citation type="submission" date="2021-12" db="EMBL/GenBank/DDBJ databases">
        <authorList>
            <person name="King R."/>
        </authorList>
    </citation>
    <scope>NUCLEOTIDE SEQUENCE</scope>
</reference>
<feature type="transmembrane region" description="Helical" evidence="6">
    <location>
        <begin position="349"/>
        <end position="367"/>
    </location>
</feature>
<dbReference type="InterPro" id="IPR011701">
    <property type="entry name" value="MFS"/>
</dbReference>
<evidence type="ECO:0000256" key="5">
    <source>
        <dbReference type="SAM" id="MobiDB-lite"/>
    </source>
</evidence>
<evidence type="ECO:0000256" key="6">
    <source>
        <dbReference type="SAM" id="Phobius"/>
    </source>
</evidence>
<evidence type="ECO:0000256" key="2">
    <source>
        <dbReference type="ARBA" id="ARBA00022692"/>
    </source>
</evidence>
<evidence type="ECO:0008006" key="9">
    <source>
        <dbReference type="Google" id="ProtNLM"/>
    </source>
</evidence>
<feature type="transmembrane region" description="Helical" evidence="6">
    <location>
        <begin position="445"/>
        <end position="468"/>
    </location>
</feature>
<feature type="transmembrane region" description="Helical" evidence="6">
    <location>
        <begin position="246"/>
        <end position="269"/>
    </location>
</feature>
<dbReference type="SUPFAM" id="SSF103473">
    <property type="entry name" value="MFS general substrate transporter"/>
    <property type="match status" value="1"/>
</dbReference>
<keyword evidence="2 6" id="KW-0812">Transmembrane</keyword>
<dbReference type="InterPro" id="IPR050382">
    <property type="entry name" value="MFS_Na/Anion_cotransporter"/>
</dbReference>
<dbReference type="Proteomes" id="UP001153292">
    <property type="component" value="Chromosome 11"/>
</dbReference>
<evidence type="ECO:0000313" key="8">
    <source>
        <dbReference type="Proteomes" id="UP001153292"/>
    </source>
</evidence>
<feature type="transmembrane region" description="Helical" evidence="6">
    <location>
        <begin position="129"/>
        <end position="149"/>
    </location>
</feature>
<keyword evidence="8" id="KW-1185">Reference proteome</keyword>
<name>A0ABN8AX94_CHISP</name>
<feature type="transmembrane region" description="Helical" evidence="6">
    <location>
        <begin position="37"/>
        <end position="54"/>
    </location>
</feature>
<dbReference type="PANTHER" id="PTHR11662">
    <property type="entry name" value="SOLUTE CARRIER FAMILY 17"/>
    <property type="match status" value="1"/>
</dbReference>
<dbReference type="Gene3D" id="1.20.1250.20">
    <property type="entry name" value="MFS general substrate transporter like domains"/>
    <property type="match status" value="2"/>
</dbReference>
<feature type="transmembrane region" description="Helical" evidence="6">
    <location>
        <begin position="480"/>
        <end position="500"/>
    </location>
</feature>
<comment type="subcellular location">
    <subcellularLocation>
        <location evidence="1">Membrane</location>
        <topology evidence="1">Multi-pass membrane protein</topology>
    </subcellularLocation>
</comment>
<feature type="transmembrane region" description="Helical" evidence="6">
    <location>
        <begin position="388"/>
        <end position="406"/>
    </location>
</feature>
<protein>
    <recommendedName>
        <fullName evidence="9">Major facilitator superfamily (MFS) profile domain-containing protein</fullName>
    </recommendedName>
</protein>
<evidence type="ECO:0000313" key="7">
    <source>
        <dbReference type="EMBL" id="CAH0398536.1"/>
    </source>
</evidence>
<feature type="transmembrane region" description="Helical" evidence="6">
    <location>
        <begin position="306"/>
        <end position="329"/>
    </location>
</feature>